<organism evidence="1 2">
    <name type="scientific">Petrolisthes manimaculis</name>
    <dbReference type="NCBI Taxonomy" id="1843537"/>
    <lineage>
        <taxon>Eukaryota</taxon>
        <taxon>Metazoa</taxon>
        <taxon>Ecdysozoa</taxon>
        <taxon>Arthropoda</taxon>
        <taxon>Crustacea</taxon>
        <taxon>Multicrustacea</taxon>
        <taxon>Malacostraca</taxon>
        <taxon>Eumalacostraca</taxon>
        <taxon>Eucarida</taxon>
        <taxon>Decapoda</taxon>
        <taxon>Pleocyemata</taxon>
        <taxon>Anomura</taxon>
        <taxon>Galatheoidea</taxon>
        <taxon>Porcellanidae</taxon>
        <taxon>Petrolisthes</taxon>
    </lineage>
</organism>
<dbReference type="Proteomes" id="UP001292094">
    <property type="component" value="Unassembled WGS sequence"/>
</dbReference>
<comment type="caution">
    <text evidence="1">The sequence shown here is derived from an EMBL/GenBank/DDBJ whole genome shotgun (WGS) entry which is preliminary data.</text>
</comment>
<accession>A0AAE1PST3</accession>
<proteinExistence type="predicted"/>
<keyword evidence="2" id="KW-1185">Reference proteome</keyword>
<dbReference type="EMBL" id="JAWZYT010001233">
    <property type="protein sequence ID" value="KAK4314220.1"/>
    <property type="molecule type" value="Genomic_DNA"/>
</dbReference>
<gene>
    <name evidence="1" type="ORF">Pmani_014463</name>
</gene>
<protein>
    <submittedName>
        <fullName evidence="1">Uncharacterized protein</fullName>
    </submittedName>
</protein>
<dbReference type="AlphaFoldDB" id="A0AAE1PST3"/>
<evidence type="ECO:0000313" key="1">
    <source>
        <dbReference type="EMBL" id="KAK4314220.1"/>
    </source>
</evidence>
<reference evidence="1" key="1">
    <citation type="submission" date="2023-11" db="EMBL/GenBank/DDBJ databases">
        <title>Genome assemblies of two species of porcelain crab, Petrolisthes cinctipes and Petrolisthes manimaculis (Anomura: Porcellanidae).</title>
        <authorList>
            <person name="Angst P."/>
        </authorList>
    </citation>
    <scope>NUCLEOTIDE SEQUENCE</scope>
    <source>
        <strain evidence="1">PB745_02</strain>
        <tissue evidence="1">Gill</tissue>
    </source>
</reference>
<evidence type="ECO:0000313" key="2">
    <source>
        <dbReference type="Proteomes" id="UP001292094"/>
    </source>
</evidence>
<name>A0AAE1PST3_9EUCA</name>
<sequence length="77" mass="8341">MQPGTRSRPNALLLSLSAVGRFSGGFKWSLSAAGRLSSLRGMYVLYLAALCHAQPFGLIFGDPSERALRQALQYLTP</sequence>